<sequence length="202" mass="21047">MKVQLEKTFQLPASAEIAWTLLQEIEAVAGCMPGARITERIDATHYKGMVTVKLGPATMSFRGEVEVMAVEASSKTLRLLGKGTDNTGTSAAAMDLTARIDAAGPQACNLVGTSEVSMSGKAATFGGRMMGAVADQVLQQFAANFAARVRELQEQRGDGPGSAASQPPAAAPAAPTAPLNGLALLRTLIANWLRSLFSARNT</sequence>
<dbReference type="PANTHER" id="PTHR38588:SF1">
    <property type="entry name" value="BLL0334 PROTEIN"/>
    <property type="match status" value="1"/>
</dbReference>
<comment type="caution">
    <text evidence="2">The sequence shown here is derived from an EMBL/GenBank/DDBJ whole genome shotgun (WGS) entry which is preliminary data.</text>
</comment>
<feature type="region of interest" description="Disordered" evidence="1">
    <location>
        <begin position="152"/>
        <end position="175"/>
    </location>
</feature>
<dbReference type="PANTHER" id="PTHR38588">
    <property type="entry name" value="BLL0334 PROTEIN"/>
    <property type="match status" value="1"/>
</dbReference>
<evidence type="ECO:0000256" key="1">
    <source>
        <dbReference type="SAM" id="MobiDB-lite"/>
    </source>
</evidence>
<dbReference type="InterPro" id="IPR010419">
    <property type="entry name" value="CO_DH_gsu"/>
</dbReference>
<evidence type="ECO:0000313" key="2">
    <source>
        <dbReference type="EMBL" id="MFC5499925.1"/>
    </source>
</evidence>
<dbReference type="CDD" id="cd07823">
    <property type="entry name" value="SRPBCC_5"/>
    <property type="match status" value="1"/>
</dbReference>
<protein>
    <submittedName>
        <fullName evidence="2">SRPBCC family protein</fullName>
    </submittedName>
</protein>
<reference evidence="3" key="1">
    <citation type="journal article" date="2019" name="Int. J. Syst. Evol. Microbiol.">
        <title>The Global Catalogue of Microorganisms (GCM) 10K type strain sequencing project: providing services to taxonomists for standard genome sequencing and annotation.</title>
        <authorList>
            <consortium name="The Broad Institute Genomics Platform"/>
            <consortium name="The Broad Institute Genome Sequencing Center for Infectious Disease"/>
            <person name="Wu L."/>
            <person name="Ma J."/>
        </authorList>
    </citation>
    <scope>NUCLEOTIDE SEQUENCE [LARGE SCALE GENOMIC DNA]</scope>
    <source>
        <strain evidence="3">CCUG 57401</strain>
    </source>
</reference>
<gene>
    <name evidence="2" type="ORF">ACFPOE_20450</name>
</gene>
<dbReference type="SUPFAM" id="SSF55961">
    <property type="entry name" value="Bet v1-like"/>
    <property type="match status" value="1"/>
</dbReference>
<feature type="compositionally biased region" description="Low complexity" evidence="1">
    <location>
        <begin position="161"/>
        <end position="175"/>
    </location>
</feature>
<organism evidence="2 3">
    <name type="scientific">Caenimonas terrae</name>
    <dbReference type="NCBI Taxonomy" id="696074"/>
    <lineage>
        <taxon>Bacteria</taxon>
        <taxon>Pseudomonadati</taxon>
        <taxon>Pseudomonadota</taxon>
        <taxon>Betaproteobacteria</taxon>
        <taxon>Burkholderiales</taxon>
        <taxon>Comamonadaceae</taxon>
        <taxon>Caenimonas</taxon>
    </lineage>
</organism>
<dbReference type="EMBL" id="JBHSMF010000010">
    <property type="protein sequence ID" value="MFC5499925.1"/>
    <property type="molecule type" value="Genomic_DNA"/>
</dbReference>
<name>A0ABW0NGY8_9BURK</name>
<dbReference type="Pfam" id="PF06240">
    <property type="entry name" value="COXG"/>
    <property type="match status" value="1"/>
</dbReference>
<keyword evidence="3" id="KW-1185">Reference proteome</keyword>
<dbReference type="InterPro" id="IPR023393">
    <property type="entry name" value="START-like_dom_sf"/>
</dbReference>
<evidence type="ECO:0000313" key="3">
    <source>
        <dbReference type="Proteomes" id="UP001596037"/>
    </source>
</evidence>
<proteinExistence type="predicted"/>
<dbReference type="Gene3D" id="3.30.530.20">
    <property type="match status" value="1"/>
</dbReference>
<accession>A0ABW0NGY8</accession>
<dbReference type="RefSeq" id="WP_376852172.1">
    <property type="nucleotide sequence ID" value="NZ_JBHSMF010000010.1"/>
</dbReference>
<dbReference type="Proteomes" id="UP001596037">
    <property type="component" value="Unassembled WGS sequence"/>
</dbReference>